<gene>
    <name evidence="4" type="ORF">IFK94_00765</name>
</gene>
<dbReference type="CDD" id="cd06464">
    <property type="entry name" value="ACD_sHsps-like"/>
    <property type="match status" value="1"/>
</dbReference>
<dbReference type="AlphaFoldDB" id="A0A8J6XRS7"/>
<evidence type="ECO:0000259" key="3">
    <source>
        <dbReference type="PROSITE" id="PS01031"/>
    </source>
</evidence>
<dbReference type="Gene3D" id="2.60.40.790">
    <property type="match status" value="1"/>
</dbReference>
<dbReference type="InterPro" id="IPR008978">
    <property type="entry name" value="HSP20-like_chaperone"/>
</dbReference>
<sequence>MPKTVGPFLEVARIQSEINRLFENLLDLNSPTAETGWSPNVDILETADVLVVKIEIPGVEQKDLGVSVNSGNLIIEGEKREPDVRGGARMVQVEQSFGHFHRSIQLGVPVNTRLAEAELSDGLLKIRFPRVPNRRGEDVGIEVKQS</sequence>
<accession>A0A8J6XRS7</accession>
<feature type="domain" description="SHSP" evidence="3">
    <location>
        <begin position="32"/>
        <end position="146"/>
    </location>
</feature>
<dbReference type="InterPro" id="IPR031107">
    <property type="entry name" value="Small_HSP"/>
</dbReference>
<evidence type="ECO:0000313" key="5">
    <source>
        <dbReference type="Proteomes" id="UP000648239"/>
    </source>
</evidence>
<organism evidence="4 5">
    <name type="scientific">Candidatus Polarisedimenticola svalbardensis</name>
    <dbReference type="NCBI Taxonomy" id="2886004"/>
    <lineage>
        <taxon>Bacteria</taxon>
        <taxon>Pseudomonadati</taxon>
        <taxon>Acidobacteriota</taxon>
        <taxon>Candidatus Polarisedimenticolia</taxon>
        <taxon>Candidatus Polarisedimenticolales</taxon>
        <taxon>Candidatus Polarisedimenticolaceae</taxon>
        <taxon>Candidatus Polarisedimenticola</taxon>
    </lineage>
</organism>
<dbReference type="PROSITE" id="PS01031">
    <property type="entry name" value="SHSP"/>
    <property type="match status" value="1"/>
</dbReference>
<dbReference type="Proteomes" id="UP000648239">
    <property type="component" value="Unassembled WGS sequence"/>
</dbReference>
<name>A0A8J6XRS7_9BACT</name>
<comment type="similarity">
    <text evidence="1 2">Belongs to the small heat shock protein (HSP20) family.</text>
</comment>
<evidence type="ECO:0000256" key="2">
    <source>
        <dbReference type="RuleBase" id="RU003616"/>
    </source>
</evidence>
<dbReference type="EMBL" id="JACXWD010000001">
    <property type="protein sequence ID" value="MBD3866633.1"/>
    <property type="molecule type" value="Genomic_DNA"/>
</dbReference>
<dbReference type="PANTHER" id="PTHR11527">
    <property type="entry name" value="HEAT-SHOCK PROTEIN 20 FAMILY MEMBER"/>
    <property type="match status" value="1"/>
</dbReference>
<evidence type="ECO:0000256" key="1">
    <source>
        <dbReference type="PROSITE-ProRule" id="PRU00285"/>
    </source>
</evidence>
<reference evidence="4 5" key="1">
    <citation type="submission" date="2020-08" db="EMBL/GenBank/DDBJ databases">
        <title>Acidobacteriota in marine sediments use diverse sulfur dissimilation pathways.</title>
        <authorList>
            <person name="Wasmund K."/>
        </authorList>
    </citation>
    <scope>NUCLEOTIDE SEQUENCE [LARGE SCALE GENOMIC DNA]</scope>
    <source>
        <strain evidence="4">MAG AM4</strain>
    </source>
</reference>
<protein>
    <submittedName>
        <fullName evidence="4">Hsp20/alpha crystallin family protein</fullName>
    </submittedName>
</protein>
<proteinExistence type="inferred from homology"/>
<dbReference type="SUPFAM" id="SSF49764">
    <property type="entry name" value="HSP20-like chaperones"/>
    <property type="match status" value="1"/>
</dbReference>
<dbReference type="InterPro" id="IPR002068">
    <property type="entry name" value="A-crystallin/Hsp20_dom"/>
</dbReference>
<dbReference type="Pfam" id="PF00011">
    <property type="entry name" value="HSP20"/>
    <property type="match status" value="1"/>
</dbReference>
<comment type="caution">
    <text evidence="4">The sequence shown here is derived from an EMBL/GenBank/DDBJ whole genome shotgun (WGS) entry which is preliminary data.</text>
</comment>
<evidence type="ECO:0000313" key="4">
    <source>
        <dbReference type="EMBL" id="MBD3866633.1"/>
    </source>
</evidence>